<dbReference type="PRINTS" id="PR00081">
    <property type="entry name" value="GDHRDH"/>
</dbReference>
<evidence type="ECO:0000256" key="2">
    <source>
        <dbReference type="ARBA" id="ARBA00023002"/>
    </source>
</evidence>
<accession>A0A4C1UZR0</accession>
<reference evidence="4 5" key="1">
    <citation type="journal article" date="2019" name="Commun. Biol.">
        <title>The bagworm genome reveals a unique fibroin gene that provides high tensile strength.</title>
        <authorList>
            <person name="Kono N."/>
            <person name="Nakamura H."/>
            <person name="Ohtoshi R."/>
            <person name="Tomita M."/>
            <person name="Numata K."/>
            <person name="Arakawa K."/>
        </authorList>
    </citation>
    <scope>NUCLEOTIDE SEQUENCE [LARGE SCALE GENOMIC DNA]</scope>
</reference>
<dbReference type="PANTHER" id="PTHR44229:SF8">
    <property type="entry name" value="ALCOHOL DEHYDROGENASE-RELATED"/>
    <property type="match status" value="1"/>
</dbReference>
<dbReference type="Pfam" id="PF00106">
    <property type="entry name" value="adh_short"/>
    <property type="match status" value="1"/>
</dbReference>
<sequence>MAVYEVKDKVFIVTGGAIGLGALTVKAFLEEGAKYVACLDVDKDAGVALEAELKAKHGANRIKFIKCDVTKDEELYGAYDTVMQEQGYVDVVVNNAGIMNDSKAMYKKAVLVNVAALITSTMKAMELMSKENGGRGGTVVNISSETALTQQPALPVYFATKSAVLQFSNCIGMEPNFLRTGVRVITVCYGATATTLLSPEKIAAFDETTNAMMKNVMTRPAMHIQSPENAIAGLVQLFKMADSGSTWYVGKDKPAADITSSVKEAYSILTKSFSD</sequence>
<dbReference type="SUPFAM" id="SSF51735">
    <property type="entry name" value="NAD(P)-binding Rossmann-fold domains"/>
    <property type="match status" value="1"/>
</dbReference>
<keyword evidence="2" id="KW-0560">Oxidoreductase</keyword>
<evidence type="ECO:0000313" key="4">
    <source>
        <dbReference type="EMBL" id="GBP31506.1"/>
    </source>
</evidence>
<dbReference type="EMBL" id="BGZK01000247">
    <property type="protein sequence ID" value="GBP31506.1"/>
    <property type="molecule type" value="Genomic_DNA"/>
</dbReference>
<name>A0A4C1UZR0_EUMVA</name>
<dbReference type="Proteomes" id="UP000299102">
    <property type="component" value="Unassembled WGS sequence"/>
</dbReference>
<proteinExistence type="inferred from homology"/>
<dbReference type="InterPro" id="IPR002347">
    <property type="entry name" value="SDR_fam"/>
</dbReference>
<gene>
    <name evidence="4" type="primary">HPGD</name>
    <name evidence="4" type="ORF">EVAR_84617_1</name>
</gene>
<evidence type="ECO:0000313" key="5">
    <source>
        <dbReference type="Proteomes" id="UP000299102"/>
    </source>
</evidence>
<organism evidence="4 5">
    <name type="scientific">Eumeta variegata</name>
    <name type="common">Bagworm moth</name>
    <name type="synonym">Eumeta japonica</name>
    <dbReference type="NCBI Taxonomy" id="151549"/>
    <lineage>
        <taxon>Eukaryota</taxon>
        <taxon>Metazoa</taxon>
        <taxon>Ecdysozoa</taxon>
        <taxon>Arthropoda</taxon>
        <taxon>Hexapoda</taxon>
        <taxon>Insecta</taxon>
        <taxon>Pterygota</taxon>
        <taxon>Neoptera</taxon>
        <taxon>Endopterygota</taxon>
        <taxon>Lepidoptera</taxon>
        <taxon>Glossata</taxon>
        <taxon>Ditrysia</taxon>
        <taxon>Tineoidea</taxon>
        <taxon>Psychidae</taxon>
        <taxon>Oiketicinae</taxon>
        <taxon>Eumeta</taxon>
    </lineage>
</organism>
<comment type="caution">
    <text evidence="4">The sequence shown here is derived from an EMBL/GenBank/DDBJ whole genome shotgun (WGS) entry which is preliminary data.</text>
</comment>
<dbReference type="STRING" id="151549.A0A4C1UZR0"/>
<dbReference type="OrthoDB" id="417891at2759"/>
<dbReference type="InterPro" id="IPR036291">
    <property type="entry name" value="NAD(P)-bd_dom_sf"/>
</dbReference>
<keyword evidence="5" id="KW-1185">Reference proteome</keyword>
<comment type="similarity">
    <text evidence="1 3">Belongs to the short-chain dehydrogenases/reductases (SDR) family.</text>
</comment>
<dbReference type="Gene3D" id="3.40.50.720">
    <property type="entry name" value="NAD(P)-binding Rossmann-like Domain"/>
    <property type="match status" value="1"/>
</dbReference>
<evidence type="ECO:0000256" key="1">
    <source>
        <dbReference type="ARBA" id="ARBA00006484"/>
    </source>
</evidence>
<protein>
    <submittedName>
        <fullName evidence="4">15-hydroxyprostaglandin dehydrogenase</fullName>
    </submittedName>
</protein>
<dbReference type="AlphaFoldDB" id="A0A4C1UZR0"/>
<dbReference type="GO" id="GO:0005737">
    <property type="term" value="C:cytoplasm"/>
    <property type="evidence" value="ECO:0007669"/>
    <property type="project" value="TreeGrafter"/>
</dbReference>
<evidence type="ECO:0000256" key="3">
    <source>
        <dbReference type="RuleBase" id="RU000363"/>
    </source>
</evidence>
<dbReference type="GO" id="GO:0016616">
    <property type="term" value="F:oxidoreductase activity, acting on the CH-OH group of donors, NAD or NADP as acceptor"/>
    <property type="evidence" value="ECO:0007669"/>
    <property type="project" value="TreeGrafter"/>
</dbReference>
<dbReference type="PRINTS" id="PR00080">
    <property type="entry name" value="SDRFAMILY"/>
</dbReference>
<dbReference type="PANTHER" id="PTHR44229">
    <property type="entry name" value="15-HYDROXYPROSTAGLANDIN DEHYDROGENASE [NAD(+)]"/>
    <property type="match status" value="1"/>
</dbReference>